<evidence type="ECO:0000313" key="3">
    <source>
        <dbReference type="EMBL" id="QOP64228.1"/>
    </source>
</evidence>
<accession>A0A7M1CK62</accession>
<evidence type="ECO:0000313" key="4">
    <source>
        <dbReference type="Proteomes" id="UP000593988"/>
    </source>
</evidence>
<feature type="domain" description="Helix-turn-helix" evidence="2">
    <location>
        <begin position="23"/>
        <end position="71"/>
    </location>
</feature>
<feature type="region of interest" description="Disordered" evidence="1">
    <location>
        <begin position="68"/>
        <end position="89"/>
    </location>
</feature>
<evidence type="ECO:0000259" key="2">
    <source>
        <dbReference type="Pfam" id="PF12728"/>
    </source>
</evidence>
<dbReference type="KEGG" id="vg:80090833"/>
<organism evidence="3 4">
    <name type="scientific">Arthrobacter phage Yavru</name>
    <dbReference type="NCBI Taxonomy" id="2776857"/>
    <lineage>
        <taxon>Viruses</taxon>
        <taxon>Duplodnaviria</taxon>
        <taxon>Heunggongvirae</taxon>
        <taxon>Uroviricota</taxon>
        <taxon>Caudoviricetes</taxon>
        <taxon>Whytuvirus</taxon>
        <taxon>Whytuvirus yavru</taxon>
    </lineage>
</organism>
<evidence type="ECO:0000256" key="1">
    <source>
        <dbReference type="SAM" id="MobiDB-lite"/>
    </source>
</evidence>
<gene>
    <name evidence="3" type="primary">15</name>
    <name evidence="3" type="ORF">SEA_YAVRU_15</name>
</gene>
<name>A0A7M1CK62_9CAUD</name>
<dbReference type="InterPro" id="IPR041657">
    <property type="entry name" value="HTH_17"/>
</dbReference>
<sequence length="89" mass="9361">MTKKDKPPGAADEARIVVPSDLISTGEAAKMLGVDRATIVRRARTGKIPIVAQLDATTGHGAYVFDRNEIKDSGEDPKNGMAHNGTSGD</sequence>
<proteinExistence type="predicted"/>
<dbReference type="GeneID" id="80090833"/>
<keyword evidence="4" id="KW-1185">Reference proteome</keyword>
<reference evidence="3 4" key="1">
    <citation type="submission" date="2020-08" db="EMBL/GenBank/DDBJ databases">
        <authorList>
            <person name="Ulker M."/>
            <person name="Siddiqui F.A."/>
            <person name="Anastasi R.E."/>
            <person name="Conroy D.J."/>
            <person name="Edwards E.G."/>
            <person name="Gerton T.J."/>
            <person name="Laizure I.E."/>
            <person name="Reynolds J.D."/>
            <person name="Ouellette S.K."/>
            <person name="Duggan K.O."/>
            <person name="Johnson K.C."/>
            <person name="MacLea K.S."/>
            <person name="Gurney S.M.R."/>
            <person name="Garlena R.A."/>
            <person name="Russell D.A."/>
            <person name="Pope W.H."/>
            <person name="Jacobs-Sera D."/>
            <person name="Hatfull G.F."/>
        </authorList>
    </citation>
    <scope>NUCLEOTIDE SEQUENCE [LARGE SCALE GENOMIC DNA]</scope>
</reference>
<protein>
    <submittedName>
        <fullName evidence="3">MerR-like helix-turn-helix DNA binding domain protein</fullName>
    </submittedName>
</protein>
<dbReference type="EMBL" id="MT889364">
    <property type="protein sequence ID" value="QOP64228.1"/>
    <property type="molecule type" value="Genomic_DNA"/>
</dbReference>
<dbReference type="Pfam" id="PF12728">
    <property type="entry name" value="HTH_17"/>
    <property type="match status" value="1"/>
</dbReference>
<dbReference type="Proteomes" id="UP000593988">
    <property type="component" value="Segment"/>
</dbReference>
<dbReference type="RefSeq" id="YP_010761581.1">
    <property type="nucleotide sequence ID" value="NC_073600.1"/>
</dbReference>
<feature type="compositionally biased region" description="Basic and acidic residues" evidence="1">
    <location>
        <begin position="68"/>
        <end position="78"/>
    </location>
</feature>